<dbReference type="InterPro" id="IPR005119">
    <property type="entry name" value="LysR_subst-bd"/>
</dbReference>
<evidence type="ECO:0000256" key="1">
    <source>
        <dbReference type="ARBA" id="ARBA00009437"/>
    </source>
</evidence>
<dbReference type="RefSeq" id="WP_047787072.1">
    <property type="nucleotide sequence ID" value="NZ_JZWI01000039.1"/>
</dbReference>
<evidence type="ECO:0000256" key="2">
    <source>
        <dbReference type="ARBA" id="ARBA00023015"/>
    </source>
</evidence>
<keyword evidence="2" id="KW-0805">Transcription regulation</keyword>
<dbReference type="PANTHER" id="PTHR30537:SF72">
    <property type="entry name" value="LYSR FAMILY TRANSCRIPTIONAL REGULATOR"/>
    <property type="match status" value="1"/>
</dbReference>
<keyword evidence="4" id="KW-0804">Transcription</keyword>
<dbReference type="Pfam" id="PF00126">
    <property type="entry name" value="HTH_1"/>
    <property type="match status" value="1"/>
</dbReference>
<accession>A0A0H2LS19</accession>
<keyword evidence="3" id="KW-0238">DNA-binding</keyword>
<dbReference type="Gene3D" id="1.10.10.10">
    <property type="entry name" value="Winged helix-like DNA-binding domain superfamily/Winged helix DNA-binding domain"/>
    <property type="match status" value="1"/>
</dbReference>
<organism evidence="6 7">
    <name type="scientific">Variovorax paradoxus</name>
    <dbReference type="NCBI Taxonomy" id="34073"/>
    <lineage>
        <taxon>Bacteria</taxon>
        <taxon>Pseudomonadati</taxon>
        <taxon>Pseudomonadota</taxon>
        <taxon>Betaproteobacteria</taxon>
        <taxon>Burkholderiales</taxon>
        <taxon>Comamonadaceae</taxon>
        <taxon>Variovorax</taxon>
    </lineage>
</organism>
<name>A0A0H2LS19_VARPD</name>
<dbReference type="GO" id="GO:0006351">
    <property type="term" value="P:DNA-templated transcription"/>
    <property type="evidence" value="ECO:0007669"/>
    <property type="project" value="TreeGrafter"/>
</dbReference>
<dbReference type="CDD" id="cd08472">
    <property type="entry name" value="PBP2_CrgA_like_3"/>
    <property type="match status" value="1"/>
</dbReference>
<proteinExistence type="inferred from homology"/>
<keyword evidence="7" id="KW-1185">Reference proteome</keyword>
<dbReference type="GO" id="GO:0003700">
    <property type="term" value="F:DNA-binding transcription factor activity"/>
    <property type="evidence" value="ECO:0007669"/>
    <property type="project" value="InterPro"/>
</dbReference>
<dbReference type="GO" id="GO:0043565">
    <property type="term" value="F:sequence-specific DNA binding"/>
    <property type="evidence" value="ECO:0007669"/>
    <property type="project" value="TreeGrafter"/>
</dbReference>
<dbReference type="Gene3D" id="3.40.190.290">
    <property type="match status" value="1"/>
</dbReference>
<sequence length="314" mass="34434">MDRIDLLKVFLRVAETGSFTRAADRLALPRATISTAVQQLEARLGSRLLHRTTRRVGLTPDGEVLLERARTLVADMEDMEQQFLPSRSHVSGRLKVDVPSRIARRLIAPALPGFFERYPAIELELGSSDRAVDLVLEGVDCALRVGPLASSSLVARPLGHFTLINCASPAYLARHGTPRTPADLPEHIAVNYASPTSGRAAPWEWQRDGETATLRMRSQVAANNAETYIACALAGLGLIQIPSYDVREHLAAGELVEVLSEARAQPLPVHLVYPHRRNLSRRMQAFAGWLEMLLAASLDPPEAPRPAGARTSRK</sequence>
<comment type="caution">
    <text evidence="6">The sequence shown here is derived from an EMBL/GenBank/DDBJ whole genome shotgun (WGS) entry which is preliminary data.</text>
</comment>
<dbReference type="Pfam" id="PF03466">
    <property type="entry name" value="LysR_substrate"/>
    <property type="match status" value="1"/>
</dbReference>
<dbReference type="PROSITE" id="PS50931">
    <property type="entry name" value="HTH_LYSR"/>
    <property type="match status" value="1"/>
</dbReference>
<dbReference type="FunFam" id="3.40.190.290:FF:000001">
    <property type="entry name" value="Transcriptional regulator, LysR family"/>
    <property type="match status" value="1"/>
</dbReference>
<dbReference type="SUPFAM" id="SSF46785">
    <property type="entry name" value="Winged helix' DNA-binding domain"/>
    <property type="match status" value="1"/>
</dbReference>
<dbReference type="PANTHER" id="PTHR30537">
    <property type="entry name" value="HTH-TYPE TRANSCRIPTIONAL REGULATOR"/>
    <property type="match status" value="1"/>
</dbReference>
<dbReference type="EMBL" id="JZWI01000039">
    <property type="protein sequence ID" value="KLN53078.1"/>
    <property type="molecule type" value="Genomic_DNA"/>
</dbReference>
<dbReference type="Proteomes" id="UP000035170">
    <property type="component" value="Unassembled WGS sequence"/>
</dbReference>
<evidence type="ECO:0000256" key="4">
    <source>
        <dbReference type="ARBA" id="ARBA00023163"/>
    </source>
</evidence>
<gene>
    <name evidence="6" type="primary">pgrR11</name>
    <name evidence="6" type="ORF">VPARA_58390</name>
</gene>
<evidence type="ECO:0000259" key="5">
    <source>
        <dbReference type="PROSITE" id="PS50931"/>
    </source>
</evidence>
<dbReference type="InterPro" id="IPR036390">
    <property type="entry name" value="WH_DNA-bd_sf"/>
</dbReference>
<dbReference type="InterPro" id="IPR036388">
    <property type="entry name" value="WH-like_DNA-bd_sf"/>
</dbReference>
<comment type="similarity">
    <text evidence="1">Belongs to the LysR transcriptional regulatory family.</text>
</comment>
<evidence type="ECO:0000313" key="7">
    <source>
        <dbReference type="Proteomes" id="UP000035170"/>
    </source>
</evidence>
<dbReference type="InterPro" id="IPR000847">
    <property type="entry name" value="LysR_HTH_N"/>
</dbReference>
<evidence type="ECO:0000256" key="3">
    <source>
        <dbReference type="ARBA" id="ARBA00023125"/>
    </source>
</evidence>
<evidence type="ECO:0000313" key="6">
    <source>
        <dbReference type="EMBL" id="KLN53078.1"/>
    </source>
</evidence>
<protein>
    <submittedName>
        <fullName evidence="6">HTH-type transcriptional regulator PgrR</fullName>
    </submittedName>
</protein>
<dbReference type="AlphaFoldDB" id="A0A0H2LS19"/>
<dbReference type="SUPFAM" id="SSF53850">
    <property type="entry name" value="Periplasmic binding protein-like II"/>
    <property type="match status" value="1"/>
</dbReference>
<dbReference type="InterPro" id="IPR058163">
    <property type="entry name" value="LysR-type_TF_proteobact-type"/>
</dbReference>
<dbReference type="PATRIC" id="fig|34073.19.peg.5994"/>
<feature type="domain" description="HTH lysR-type" evidence="5">
    <location>
        <begin position="1"/>
        <end position="59"/>
    </location>
</feature>
<reference evidence="6 7" key="1">
    <citation type="submission" date="2015-03" db="EMBL/GenBank/DDBJ databases">
        <title>Genome sequence of Variovorax paradoxus TBEA6.</title>
        <authorList>
            <person name="Poehlein A."/>
            <person name="Schuldes J."/>
            <person name="Wuebbeler J.H."/>
            <person name="Hiessl S."/>
            <person name="Steinbuechel A."/>
            <person name="Daniel R."/>
        </authorList>
    </citation>
    <scope>NUCLEOTIDE SEQUENCE [LARGE SCALE GENOMIC DNA]</scope>
    <source>
        <strain evidence="6 7">TBEA6</strain>
    </source>
</reference>
<dbReference type="FunFam" id="1.10.10.10:FF:000001">
    <property type="entry name" value="LysR family transcriptional regulator"/>
    <property type="match status" value="1"/>
</dbReference>